<dbReference type="EMBL" id="QSWD01000011">
    <property type="protein sequence ID" value="RGP00870.1"/>
    <property type="molecule type" value="Genomic_DNA"/>
</dbReference>
<gene>
    <name evidence="2" type="ORF">DXA79_10130</name>
</gene>
<evidence type="ECO:0000313" key="2">
    <source>
        <dbReference type="EMBL" id="RGP00870.1"/>
    </source>
</evidence>
<dbReference type="InterPro" id="IPR020568">
    <property type="entry name" value="Ribosomal_Su5_D2-typ_SF"/>
</dbReference>
<protein>
    <recommendedName>
        <fullName evidence="4">Mg chelatase-like protein</fullName>
    </recommendedName>
</protein>
<dbReference type="Gene3D" id="3.30.230.10">
    <property type="match status" value="1"/>
</dbReference>
<comment type="caution">
    <text evidence="2">The sequence shown here is derived from an EMBL/GenBank/DDBJ whole genome shotgun (WGS) entry which is preliminary data.</text>
</comment>
<reference evidence="2 3" key="1">
    <citation type="submission" date="2018-08" db="EMBL/GenBank/DDBJ databases">
        <title>A genome reference for cultivated species of the human gut microbiota.</title>
        <authorList>
            <person name="Zou Y."/>
            <person name="Xue W."/>
            <person name="Luo G."/>
        </authorList>
    </citation>
    <scope>NUCLEOTIDE SEQUENCE [LARGE SCALE GENOMIC DNA]</scope>
    <source>
        <strain evidence="2 3">OF05-12</strain>
    </source>
</reference>
<sequence>MPMRGGAGKRSGAPMRRPLPFSFEPFACGKDRNRLNARATQCRTPRGSACSRTLRRPALSLDQTVQKKKFQGPTGTQGYEHDEPDERNKTMRKHSKTMSMGLMPATYLVQLETFISPGLPYLSLIGLHDEDRRIRNRIRAACKAVGYELPACRTTANLMPAGTPKLPGLCVLACAVSILAADGRIPSADQLEDAIILGDVNEDGTIPPIDADLAELIAYAAHRPEIHRIIIPSANLAGTTIPTGVEVIGLGRIDELLSQ</sequence>
<evidence type="ECO:0000256" key="1">
    <source>
        <dbReference type="SAM" id="MobiDB-lite"/>
    </source>
</evidence>
<proteinExistence type="predicted"/>
<organism evidence="2 3">
    <name type="scientific">Bifidobacterium pseudocatenulatum</name>
    <dbReference type="NCBI Taxonomy" id="28026"/>
    <lineage>
        <taxon>Bacteria</taxon>
        <taxon>Bacillati</taxon>
        <taxon>Actinomycetota</taxon>
        <taxon>Actinomycetes</taxon>
        <taxon>Bifidobacteriales</taxon>
        <taxon>Bifidobacteriaceae</taxon>
        <taxon>Bifidobacterium</taxon>
    </lineage>
</organism>
<accession>A0A3E5HGQ4</accession>
<dbReference type="InterPro" id="IPR014721">
    <property type="entry name" value="Ribsml_uS5_D2-typ_fold_subgr"/>
</dbReference>
<dbReference type="SUPFAM" id="SSF54211">
    <property type="entry name" value="Ribosomal protein S5 domain 2-like"/>
    <property type="match status" value="1"/>
</dbReference>
<name>A0A3E5HGQ4_BIFPS</name>
<evidence type="ECO:0008006" key="4">
    <source>
        <dbReference type="Google" id="ProtNLM"/>
    </source>
</evidence>
<evidence type="ECO:0000313" key="3">
    <source>
        <dbReference type="Proteomes" id="UP000261031"/>
    </source>
</evidence>
<dbReference type="AlphaFoldDB" id="A0A3E5HGQ4"/>
<dbReference type="Proteomes" id="UP000261031">
    <property type="component" value="Unassembled WGS sequence"/>
</dbReference>
<dbReference type="Pfam" id="PF13541">
    <property type="entry name" value="ChlI"/>
    <property type="match status" value="1"/>
</dbReference>
<feature type="region of interest" description="Disordered" evidence="1">
    <location>
        <begin position="64"/>
        <end position="89"/>
    </location>
</feature>
<feature type="compositionally biased region" description="Basic and acidic residues" evidence="1">
    <location>
        <begin position="79"/>
        <end position="89"/>
    </location>
</feature>